<dbReference type="InterPro" id="IPR046335">
    <property type="entry name" value="LacI/GalR-like_sensor"/>
</dbReference>
<dbReference type="AlphaFoldDB" id="A0A917S3D9"/>
<dbReference type="CDD" id="cd01392">
    <property type="entry name" value="HTH_LacI"/>
    <property type="match status" value="1"/>
</dbReference>
<dbReference type="PANTHER" id="PTHR30146">
    <property type="entry name" value="LACI-RELATED TRANSCRIPTIONAL REPRESSOR"/>
    <property type="match status" value="1"/>
</dbReference>
<dbReference type="InterPro" id="IPR000843">
    <property type="entry name" value="HTH_LacI"/>
</dbReference>
<name>A0A917S3D9_9ACTN</name>
<evidence type="ECO:0000259" key="4">
    <source>
        <dbReference type="PROSITE" id="PS50932"/>
    </source>
</evidence>
<evidence type="ECO:0000256" key="2">
    <source>
        <dbReference type="ARBA" id="ARBA00023125"/>
    </source>
</evidence>
<dbReference type="PANTHER" id="PTHR30146:SF153">
    <property type="entry name" value="LACTOSE OPERON REPRESSOR"/>
    <property type="match status" value="1"/>
</dbReference>
<evidence type="ECO:0000313" key="6">
    <source>
        <dbReference type="Proteomes" id="UP000613840"/>
    </source>
</evidence>
<dbReference type="Gene3D" id="1.10.260.40">
    <property type="entry name" value="lambda repressor-like DNA-binding domains"/>
    <property type="match status" value="1"/>
</dbReference>
<dbReference type="GO" id="GO:0000976">
    <property type="term" value="F:transcription cis-regulatory region binding"/>
    <property type="evidence" value="ECO:0007669"/>
    <property type="project" value="TreeGrafter"/>
</dbReference>
<evidence type="ECO:0000256" key="3">
    <source>
        <dbReference type="ARBA" id="ARBA00023163"/>
    </source>
</evidence>
<dbReference type="SUPFAM" id="SSF53822">
    <property type="entry name" value="Periplasmic binding protein-like I"/>
    <property type="match status" value="1"/>
</dbReference>
<dbReference type="Proteomes" id="UP000613840">
    <property type="component" value="Unassembled WGS sequence"/>
</dbReference>
<dbReference type="Gene3D" id="3.40.50.2300">
    <property type="match status" value="2"/>
</dbReference>
<reference evidence="5" key="1">
    <citation type="journal article" date="2014" name="Int. J. Syst. Evol. Microbiol.">
        <title>Complete genome sequence of Corynebacterium casei LMG S-19264T (=DSM 44701T), isolated from a smear-ripened cheese.</title>
        <authorList>
            <consortium name="US DOE Joint Genome Institute (JGI-PGF)"/>
            <person name="Walter F."/>
            <person name="Albersmeier A."/>
            <person name="Kalinowski J."/>
            <person name="Ruckert C."/>
        </authorList>
    </citation>
    <scope>NUCLEOTIDE SEQUENCE</scope>
    <source>
        <strain evidence="5">CGMCC 4.7306</strain>
    </source>
</reference>
<feature type="domain" description="HTH lacI-type" evidence="4">
    <location>
        <begin position="67"/>
        <end position="125"/>
    </location>
</feature>
<dbReference type="GO" id="GO:0003700">
    <property type="term" value="F:DNA-binding transcription factor activity"/>
    <property type="evidence" value="ECO:0007669"/>
    <property type="project" value="TreeGrafter"/>
</dbReference>
<sequence>MDFHLVDLLSAAVPAGTPDPLLCKRNDPSSRLGQVSVNCQDATAIAGYSYRVTATRAASSKTGNRRPTMKMVAQRAGVSVATVSFVLSGRPSGRIAASESTAARVRTAAEELGYRPNQAARAIRTGRSGLVLLSLTQLSDPWSQSISEAVNAAAAGLHLQPLILADGDWGEVLDGQPVDAAFIDGAEEEDLPRIQGLVGRGLKLIVFSDTLEPEGFDVIRSAQRPGCELAIEHLVARHTRIGCLAYSDITRKGWKREDAYIDGLARAGIEQRPGDLQRYTRDQAGAYEAAERMLDRDNPPTAIFASSDFAAINVVNAANRLGISIPDELEVIGVGNTAEAALMHPALSSVGPADLFSKVAQLIIDVALDDHPRRPSRWDFPWQLYLRQTS</sequence>
<gene>
    <name evidence="5" type="ORF">GCM10011575_05970</name>
</gene>
<keyword evidence="2" id="KW-0238">DNA-binding</keyword>
<reference evidence="5" key="2">
    <citation type="submission" date="2020-09" db="EMBL/GenBank/DDBJ databases">
        <authorList>
            <person name="Sun Q."/>
            <person name="Zhou Y."/>
        </authorList>
    </citation>
    <scope>NUCLEOTIDE SEQUENCE</scope>
    <source>
        <strain evidence="5">CGMCC 4.7306</strain>
    </source>
</reference>
<evidence type="ECO:0000313" key="5">
    <source>
        <dbReference type="EMBL" id="GGL50493.1"/>
    </source>
</evidence>
<dbReference type="SUPFAM" id="SSF47413">
    <property type="entry name" value="lambda repressor-like DNA-binding domains"/>
    <property type="match status" value="1"/>
</dbReference>
<keyword evidence="6" id="KW-1185">Reference proteome</keyword>
<dbReference type="Pfam" id="PF13377">
    <property type="entry name" value="Peripla_BP_3"/>
    <property type="match status" value="1"/>
</dbReference>
<accession>A0A917S3D9</accession>
<keyword evidence="1" id="KW-0805">Transcription regulation</keyword>
<keyword evidence="3" id="KW-0804">Transcription</keyword>
<evidence type="ECO:0000256" key="1">
    <source>
        <dbReference type="ARBA" id="ARBA00023015"/>
    </source>
</evidence>
<comment type="caution">
    <text evidence="5">The sequence shown here is derived from an EMBL/GenBank/DDBJ whole genome shotgun (WGS) entry which is preliminary data.</text>
</comment>
<dbReference type="CDD" id="cd06267">
    <property type="entry name" value="PBP1_LacI_sugar_binding-like"/>
    <property type="match status" value="1"/>
</dbReference>
<dbReference type="InterPro" id="IPR010982">
    <property type="entry name" value="Lambda_DNA-bd_dom_sf"/>
</dbReference>
<dbReference type="EMBL" id="BMMZ01000001">
    <property type="protein sequence ID" value="GGL50493.1"/>
    <property type="molecule type" value="Genomic_DNA"/>
</dbReference>
<dbReference type="Pfam" id="PF00356">
    <property type="entry name" value="LacI"/>
    <property type="match status" value="1"/>
</dbReference>
<dbReference type="InterPro" id="IPR028082">
    <property type="entry name" value="Peripla_BP_I"/>
</dbReference>
<proteinExistence type="predicted"/>
<protein>
    <submittedName>
        <fullName evidence="5">LacI family transcriptional regulator</fullName>
    </submittedName>
</protein>
<dbReference type="PROSITE" id="PS50932">
    <property type="entry name" value="HTH_LACI_2"/>
    <property type="match status" value="1"/>
</dbReference>
<organism evidence="5 6">
    <name type="scientific">Microlunatus endophyticus</name>
    <dbReference type="NCBI Taxonomy" id="1716077"/>
    <lineage>
        <taxon>Bacteria</taxon>
        <taxon>Bacillati</taxon>
        <taxon>Actinomycetota</taxon>
        <taxon>Actinomycetes</taxon>
        <taxon>Propionibacteriales</taxon>
        <taxon>Propionibacteriaceae</taxon>
        <taxon>Microlunatus</taxon>
    </lineage>
</organism>
<dbReference type="SMART" id="SM00354">
    <property type="entry name" value="HTH_LACI"/>
    <property type="match status" value="1"/>
</dbReference>